<dbReference type="EMBL" id="JABEPP010000003">
    <property type="protein sequence ID" value="NNM72718.1"/>
    <property type="molecule type" value="Genomic_DNA"/>
</dbReference>
<gene>
    <name evidence="1" type="ORF">HJG44_10035</name>
</gene>
<reference evidence="1 2" key="1">
    <citation type="submission" date="2020-04" db="EMBL/GenBank/DDBJ databases">
        <title>Enterovirga sp. isolate from soil.</title>
        <authorList>
            <person name="Chea S."/>
            <person name="Kim D.-U."/>
        </authorList>
    </citation>
    <scope>NUCLEOTIDE SEQUENCE [LARGE SCALE GENOMIC DNA]</scope>
    <source>
        <strain evidence="1 2">DB1703</strain>
    </source>
</reference>
<accession>A0A849I5R0</accession>
<protein>
    <submittedName>
        <fullName evidence="1">Uncharacterized protein</fullName>
    </submittedName>
</protein>
<dbReference type="Proteomes" id="UP000564885">
    <property type="component" value="Unassembled WGS sequence"/>
</dbReference>
<comment type="caution">
    <text evidence="1">The sequence shown here is derived from an EMBL/GenBank/DDBJ whole genome shotgun (WGS) entry which is preliminary data.</text>
</comment>
<name>A0A849I5R0_9HYPH</name>
<evidence type="ECO:0000313" key="1">
    <source>
        <dbReference type="EMBL" id="NNM72718.1"/>
    </source>
</evidence>
<sequence>MRPIGNVMLPIERARQLKNVASARRSRIIDVVERLIADAIAAGEIPDETPGWTVQVRKAGEVTFLTDDGAVGFPRLHASDARRLADDLEAVATGEKKGRSAGPLLGRRLLMARRGQGLILAMQDDAGAEIGRRTITPSIARDLARQLRNAADAA</sequence>
<dbReference type="RefSeq" id="WP_171218255.1">
    <property type="nucleotide sequence ID" value="NZ_JABEPP010000003.1"/>
</dbReference>
<evidence type="ECO:0000313" key="2">
    <source>
        <dbReference type="Proteomes" id="UP000564885"/>
    </source>
</evidence>
<dbReference type="AlphaFoldDB" id="A0A849I5R0"/>
<proteinExistence type="predicted"/>
<organism evidence="1 2">
    <name type="scientific">Enterovirga aerilata</name>
    <dbReference type="NCBI Taxonomy" id="2730920"/>
    <lineage>
        <taxon>Bacteria</taxon>
        <taxon>Pseudomonadati</taxon>
        <taxon>Pseudomonadota</taxon>
        <taxon>Alphaproteobacteria</taxon>
        <taxon>Hyphomicrobiales</taxon>
        <taxon>Methylobacteriaceae</taxon>
        <taxon>Enterovirga</taxon>
    </lineage>
</organism>
<keyword evidence="2" id="KW-1185">Reference proteome</keyword>